<dbReference type="GO" id="GO:0005634">
    <property type="term" value="C:nucleus"/>
    <property type="evidence" value="ECO:0007669"/>
    <property type="project" value="TreeGrafter"/>
</dbReference>
<dbReference type="SMART" id="SM00491">
    <property type="entry name" value="HELICc2"/>
    <property type="match status" value="1"/>
</dbReference>
<proteinExistence type="predicted"/>
<dbReference type="PANTHER" id="PTHR11472">
    <property type="entry name" value="DNA REPAIR DEAD HELICASE RAD3/XP-D SUBFAMILY MEMBER"/>
    <property type="match status" value="1"/>
</dbReference>
<gene>
    <name evidence="2" type="ORF">DBRI00130_LOCUS709</name>
</gene>
<dbReference type="InterPro" id="IPR045028">
    <property type="entry name" value="DinG/Rad3-like"/>
</dbReference>
<dbReference type="GO" id="GO:0003676">
    <property type="term" value="F:nucleic acid binding"/>
    <property type="evidence" value="ECO:0007669"/>
    <property type="project" value="InterPro"/>
</dbReference>
<reference evidence="2" key="1">
    <citation type="submission" date="2021-01" db="EMBL/GenBank/DDBJ databases">
        <authorList>
            <person name="Corre E."/>
            <person name="Pelletier E."/>
            <person name="Niang G."/>
            <person name="Scheremetjew M."/>
            <person name="Finn R."/>
            <person name="Kale V."/>
            <person name="Holt S."/>
            <person name="Cochrane G."/>
            <person name="Meng A."/>
            <person name="Brown T."/>
            <person name="Cohen L."/>
        </authorList>
    </citation>
    <scope>NUCLEOTIDE SEQUENCE</scope>
    <source>
        <strain evidence="2">GSO104</strain>
    </source>
</reference>
<sequence length="519" mass="56739">MTLYSKKYASRLAGRNLFYLGQIRKCLVAMIQYLKTPPSPSPSAPDNTTSKMMSVTEFLFALKLDNINLFKILRYLDRSRLPQKLLGFTNFATSVSTSGTEGGEEEKNMEGDEFMSKHISSLSIVQTFLTCLTSTQHEGKVVPEWPTRDSLSGGRGRSMKHPTLRYVSLQPSSSFSDILNEAHAVILAGGTLRPFSHVATELLAGKDDKMMQAAVDAESHVSAVLGSSNNATQMNTKEAGTKSMPQSSSIVSCVSSDLTTFTCGHVIPPSNVLTVCLSSGPTSTKLDFRHSSRSSDAVCDELGRTLLNLSAVVPSGLIVFLPSYSYEDHLVNRWKKIGLLDQLSRKKSVHREPKSSADLEAAMSKYSKEARGSGAILLSVVGGKMSEGINFADDMARCVLIVGLPYPDITDPELQEKMKSLDRSVQEKKGGISGNAYYHNLCMRAVNQSIGRAIRHGNDYAAVVLADARYASESRIWLGLPHWLRGSSGSQTIGREQSASYGRSLFGIRTFFKERTQNS</sequence>
<dbReference type="GO" id="GO:0003678">
    <property type="term" value="F:DNA helicase activity"/>
    <property type="evidence" value="ECO:0007669"/>
    <property type="project" value="TreeGrafter"/>
</dbReference>
<dbReference type="InterPro" id="IPR006555">
    <property type="entry name" value="ATP-dep_Helicase_C"/>
</dbReference>
<feature type="domain" description="ATP-dependent helicase C-terminal" evidence="1">
    <location>
        <begin position="324"/>
        <end position="472"/>
    </location>
</feature>
<evidence type="ECO:0000313" key="2">
    <source>
        <dbReference type="EMBL" id="CAE4579215.1"/>
    </source>
</evidence>
<dbReference type="InterPro" id="IPR027417">
    <property type="entry name" value="P-loop_NTPase"/>
</dbReference>
<protein>
    <recommendedName>
        <fullName evidence="1">ATP-dependent helicase C-terminal domain-containing protein</fullName>
    </recommendedName>
</protein>
<dbReference type="GO" id="GO:0005524">
    <property type="term" value="F:ATP binding"/>
    <property type="evidence" value="ECO:0007669"/>
    <property type="project" value="InterPro"/>
</dbReference>
<name>A0A7S4UFP6_9STRA</name>
<dbReference type="AlphaFoldDB" id="A0A7S4UFP6"/>
<dbReference type="Pfam" id="PF13307">
    <property type="entry name" value="Helicase_C_2"/>
    <property type="match status" value="1"/>
</dbReference>
<dbReference type="GO" id="GO:0034085">
    <property type="term" value="P:establishment of sister chromatid cohesion"/>
    <property type="evidence" value="ECO:0007669"/>
    <property type="project" value="TreeGrafter"/>
</dbReference>
<evidence type="ECO:0000259" key="1">
    <source>
        <dbReference type="SMART" id="SM00491"/>
    </source>
</evidence>
<dbReference type="EMBL" id="HBNS01000901">
    <property type="protein sequence ID" value="CAE4579215.1"/>
    <property type="molecule type" value="Transcribed_RNA"/>
</dbReference>
<accession>A0A7S4UFP6</accession>
<dbReference type="GO" id="GO:0016818">
    <property type="term" value="F:hydrolase activity, acting on acid anhydrides, in phosphorus-containing anhydrides"/>
    <property type="evidence" value="ECO:0007669"/>
    <property type="project" value="InterPro"/>
</dbReference>
<dbReference type="Gene3D" id="3.40.50.300">
    <property type="entry name" value="P-loop containing nucleotide triphosphate hydrolases"/>
    <property type="match status" value="1"/>
</dbReference>
<dbReference type="CDD" id="cd18788">
    <property type="entry name" value="SF2_C_XPD"/>
    <property type="match status" value="1"/>
</dbReference>
<organism evidence="2">
    <name type="scientific">Ditylum brightwellii</name>
    <dbReference type="NCBI Taxonomy" id="49249"/>
    <lineage>
        <taxon>Eukaryota</taxon>
        <taxon>Sar</taxon>
        <taxon>Stramenopiles</taxon>
        <taxon>Ochrophyta</taxon>
        <taxon>Bacillariophyta</taxon>
        <taxon>Mediophyceae</taxon>
        <taxon>Lithodesmiophycidae</taxon>
        <taxon>Lithodesmiales</taxon>
        <taxon>Lithodesmiaceae</taxon>
        <taxon>Ditylum</taxon>
    </lineage>
</organism>
<dbReference type="PANTHER" id="PTHR11472:SF41">
    <property type="entry name" value="ATP-DEPENDENT DNA HELICASE DDX11-RELATED"/>
    <property type="match status" value="1"/>
</dbReference>
<dbReference type="GO" id="GO:0006139">
    <property type="term" value="P:nucleobase-containing compound metabolic process"/>
    <property type="evidence" value="ECO:0007669"/>
    <property type="project" value="InterPro"/>
</dbReference>